<dbReference type="EMBL" id="JAKNHQ010000003">
    <property type="protein sequence ID" value="MCG4609966.1"/>
    <property type="molecule type" value="Genomic_DNA"/>
</dbReference>
<gene>
    <name evidence="1" type="ORF">L0P57_03310</name>
</gene>
<dbReference type="Proteomes" id="UP001298681">
    <property type="component" value="Unassembled WGS sequence"/>
</dbReference>
<name>A0ABS9MHC4_9FIRM</name>
<evidence type="ECO:0000313" key="1">
    <source>
        <dbReference type="EMBL" id="MCG4609966.1"/>
    </source>
</evidence>
<comment type="caution">
    <text evidence="1">The sequence shown here is derived from an EMBL/GenBank/DDBJ whole genome shotgun (WGS) entry which is preliminary data.</text>
</comment>
<evidence type="ECO:0000313" key="2">
    <source>
        <dbReference type="Proteomes" id="UP001298681"/>
    </source>
</evidence>
<accession>A0ABS9MHC4</accession>
<reference evidence="1 2" key="1">
    <citation type="submission" date="2022-01" db="EMBL/GenBank/DDBJ databases">
        <title>Collection of gut derived symbiotic bacterial strains cultured from healthy donors.</title>
        <authorList>
            <person name="Lin H."/>
            <person name="Kohout C."/>
            <person name="Waligurski E."/>
            <person name="Pamer E.G."/>
        </authorList>
    </citation>
    <scope>NUCLEOTIDE SEQUENCE [LARGE SCALE GENOMIC DNA]</scope>
    <source>
        <strain evidence="1 2">DFI.7.58</strain>
    </source>
</reference>
<protein>
    <submittedName>
        <fullName evidence="1">Uncharacterized protein</fullName>
    </submittedName>
</protein>
<proteinExistence type="predicted"/>
<dbReference type="RefSeq" id="WP_087230917.1">
    <property type="nucleotide sequence ID" value="NZ_JAKNHQ010000003.1"/>
</dbReference>
<organism evidence="1 2">
    <name type="scientific">Anaeromassilibacillus senegalensis</name>
    <dbReference type="NCBI Taxonomy" id="1673717"/>
    <lineage>
        <taxon>Bacteria</taxon>
        <taxon>Bacillati</taxon>
        <taxon>Bacillota</taxon>
        <taxon>Clostridia</taxon>
        <taxon>Eubacteriales</taxon>
        <taxon>Acutalibacteraceae</taxon>
        <taxon>Anaeromassilibacillus</taxon>
    </lineage>
</organism>
<sequence length="81" mass="9326">MTKHIGDIDLPNTSLHYDLLGNAEDGYCIEITSCKFERACGFISSDLRFAEKCVKLLYEGMAFPCNLKDYLEDFKFDNHSY</sequence>
<keyword evidence="2" id="KW-1185">Reference proteome</keyword>